<gene>
    <name evidence="3" type="ORF">TIFTF001_000506</name>
</gene>
<feature type="chain" id="PRO_5041711392" description="CLAVATA3/ESR (CLE)-related protein 46" evidence="2">
    <location>
        <begin position="34"/>
        <end position="96"/>
    </location>
</feature>
<keyword evidence="4" id="KW-1185">Reference proteome</keyword>
<feature type="signal peptide" evidence="2">
    <location>
        <begin position="1"/>
        <end position="33"/>
    </location>
</feature>
<proteinExistence type="predicted"/>
<accession>A0AA87ZDK2</accession>
<evidence type="ECO:0000313" key="3">
    <source>
        <dbReference type="EMBL" id="GMN24253.1"/>
    </source>
</evidence>
<evidence type="ECO:0000256" key="2">
    <source>
        <dbReference type="SAM" id="SignalP"/>
    </source>
</evidence>
<protein>
    <recommendedName>
        <fullName evidence="5">CLAVATA3/ESR (CLE)-related protein 46</fullName>
    </recommendedName>
</protein>
<name>A0AA87ZDK2_FICCA</name>
<reference evidence="3" key="1">
    <citation type="submission" date="2023-07" db="EMBL/GenBank/DDBJ databases">
        <title>draft genome sequence of fig (Ficus carica).</title>
        <authorList>
            <person name="Takahashi T."/>
            <person name="Nishimura K."/>
        </authorList>
    </citation>
    <scope>NUCLEOTIDE SEQUENCE</scope>
</reference>
<dbReference type="EMBL" id="BTGU01000001">
    <property type="protein sequence ID" value="GMN24253.1"/>
    <property type="molecule type" value="Genomic_DNA"/>
</dbReference>
<comment type="caution">
    <text evidence="3">The sequence shown here is derived from an EMBL/GenBank/DDBJ whole genome shotgun (WGS) entry which is preliminary data.</text>
</comment>
<sequence length="96" mass="10865">MHRLMLNMGRQTLIHLLLACLLLTATRWHHSTATVQATDSGKPLFIFSVHFRFKPAQPNSRPGKRFVLPAWVDGEKVHKKPSGPNPVGNHRPPSRQ</sequence>
<dbReference type="Proteomes" id="UP001187192">
    <property type="component" value="Unassembled WGS sequence"/>
</dbReference>
<feature type="region of interest" description="Disordered" evidence="1">
    <location>
        <begin position="75"/>
        <end position="96"/>
    </location>
</feature>
<keyword evidence="2" id="KW-0732">Signal</keyword>
<evidence type="ECO:0000313" key="4">
    <source>
        <dbReference type="Proteomes" id="UP001187192"/>
    </source>
</evidence>
<organism evidence="3 4">
    <name type="scientific">Ficus carica</name>
    <name type="common">Common fig</name>
    <dbReference type="NCBI Taxonomy" id="3494"/>
    <lineage>
        <taxon>Eukaryota</taxon>
        <taxon>Viridiplantae</taxon>
        <taxon>Streptophyta</taxon>
        <taxon>Embryophyta</taxon>
        <taxon>Tracheophyta</taxon>
        <taxon>Spermatophyta</taxon>
        <taxon>Magnoliopsida</taxon>
        <taxon>eudicotyledons</taxon>
        <taxon>Gunneridae</taxon>
        <taxon>Pentapetalae</taxon>
        <taxon>rosids</taxon>
        <taxon>fabids</taxon>
        <taxon>Rosales</taxon>
        <taxon>Moraceae</taxon>
        <taxon>Ficeae</taxon>
        <taxon>Ficus</taxon>
    </lineage>
</organism>
<evidence type="ECO:0008006" key="5">
    <source>
        <dbReference type="Google" id="ProtNLM"/>
    </source>
</evidence>
<dbReference type="AlphaFoldDB" id="A0AA87ZDK2"/>
<evidence type="ECO:0000256" key="1">
    <source>
        <dbReference type="SAM" id="MobiDB-lite"/>
    </source>
</evidence>